<feature type="compositionally biased region" description="Polar residues" evidence="1">
    <location>
        <begin position="64"/>
        <end position="73"/>
    </location>
</feature>
<sequence length="114" mass="12224">MAEDTVRRVIDRSSLPSDTVPDMPLVGHPSDASMPVSTNTINSFAAPTDARVDNSFMPSFQGEAPTNNGTSNSRKINRIASHHAMAMELLQNRMSTVPTSSTSASWGFARIGSE</sequence>
<name>A0A0A8ZQK6_ARUDO</name>
<feature type="domain" description="Basic leucine-zipper C-terminal" evidence="2">
    <location>
        <begin position="1"/>
        <end position="97"/>
    </location>
</feature>
<dbReference type="InterPro" id="IPR020983">
    <property type="entry name" value="Basic_leucine-zipper_C"/>
</dbReference>
<feature type="region of interest" description="Disordered" evidence="1">
    <location>
        <begin position="1"/>
        <end position="40"/>
    </location>
</feature>
<feature type="region of interest" description="Disordered" evidence="1">
    <location>
        <begin position="52"/>
        <end position="73"/>
    </location>
</feature>
<protein>
    <recommendedName>
        <fullName evidence="2">Basic leucine-zipper C-terminal domain-containing protein</fullName>
    </recommendedName>
</protein>
<reference evidence="3" key="1">
    <citation type="submission" date="2014-09" db="EMBL/GenBank/DDBJ databases">
        <authorList>
            <person name="Magalhaes I.L.F."/>
            <person name="Oliveira U."/>
            <person name="Santos F.R."/>
            <person name="Vidigal T.H.D.A."/>
            <person name="Brescovit A.D."/>
            <person name="Santos A.J."/>
        </authorList>
    </citation>
    <scope>NUCLEOTIDE SEQUENCE</scope>
    <source>
        <tissue evidence="3">Shoot tissue taken approximately 20 cm above the soil surface</tissue>
    </source>
</reference>
<feature type="compositionally biased region" description="Basic and acidic residues" evidence="1">
    <location>
        <begin position="1"/>
        <end position="11"/>
    </location>
</feature>
<proteinExistence type="predicted"/>
<dbReference type="Pfam" id="PF12498">
    <property type="entry name" value="bZIP_C"/>
    <property type="match status" value="1"/>
</dbReference>
<dbReference type="EMBL" id="GBRH01256206">
    <property type="protein sequence ID" value="JAD41689.1"/>
    <property type="molecule type" value="Transcribed_RNA"/>
</dbReference>
<reference evidence="3" key="2">
    <citation type="journal article" date="2015" name="Data Brief">
        <title>Shoot transcriptome of the giant reed, Arundo donax.</title>
        <authorList>
            <person name="Barrero R.A."/>
            <person name="Guerrero F.D."/>
            <person name="Moolhuijzen P."/>
            <person name="Goolsby J.A."/>
            <person name="Tidwell J."/>
            <person name="Bellgard S.E."/>
            <person name="Bellgard M.I."/>
        </authorList>
    </citation>
    <scope>NUCLEOTIDE SEQUENCE</scope>
    <source>
        <tissue evidence="3">Shoot tissue taken approximately 20 cm above the soil surface</tissue>
    </source>
</reference>
<evidence type="ECO:0000256" key="1">
    <source>
        <dbReference type="SAM" id="MobiDB-lite"/>
    </source>
</evidence>
<organism evidence="3">
    <name type="scientific">Arundo donax</name>
    <name type="common">Giant reed</name>
    <name type="synonym">Donax arundinaceus</name>
    <dbReference type="NCBI Taxonomy" id="35708"/>
    <lineage>
        <taxon>Eukaryota</taxon>
        <taxon>Viridiplantae</taxon>
        <taxon>Streptophyta</taxon>
        <taxon>Embryophyta</taxon>
        <taxon>Tracheophyta</taxon>
        <taxon>Spermatophyta</taxon>
        <taxon>Magnoliopsida</taxon>
        <taxon>Liliopsida</taxon>
        <taxon>Poales</taxon>
        <taxon>Poaceae</taxon>
        <taxon>PACMAD clade</taxon>
        <taxon>Arundinoideae</taxon>
        <taxon>Arundineae</taxon>
        <taxon>Arundo</taxon>
    </lineage>
</organism>
<evidence type="ECO:0000259" key="2">
    <source>
        <dbReference type="Pfam" id="PF12498"/>
    </source>
</evidence>
<feature type="compositionally biased region" description="Polar residues" evidence="1">
    <location>
        <begin position="94"/>
        <end position="105"/>
    </location>
</feature>
<accession>A0A0A8ZQK6</accession>
<feature type="region of interest" description="Disordered" evidence="1">
    <location>
        <begin position="94"/>
        <end position="114"/>
    </location>
</feature>
<evidence type="ECO:0000313" key="3">
    <source>
        <dbReference type="EMBL" id="JAD41689.1"/>
    </source>
</evidence>
<dbReference type="AlphaFoldDB" id="A0A0A8ZQK6"/>